<protein>
    <submittedName>
        <fullName evidence="1">Uncharacterized protein</fullName>
    </submittedName>
</protein>
<organism evidence="1 2">
    <name type="scientific">Acetobacter persici</name>
    <dbReference type="NCBI Taxonomy" id="1076596"/>
    <lineage>
        <taxon>Bacteria</taxon>
        <taxon>Pseudomonadati</taxon>
        <taxon>Pseudomonadota</taxon>
        <taxon>Alphaproteobacteria</taxon>
        <taxon>Acetobacterales</taxon>
        <taxon>Acetobacteraceae</taxon>
        <taxon>Acetobacter</taxon>
    </lineage>
</organism>
<dbReference type="Proteomes" id="UP000548726">
    <property type="component" value="Unassembled WGS sequence"/>
</dbReference>
<reference evidence="1 2" key="1">
    <citation type="journal article" date="2020" name="Cell Rep.">
        <title>Local necrotic cells trigger systemic immune activation via gut microbiome dysbiosis in Drosophila.</title>
        <authorList>
            <person name="Kosakamoto H."/>
            <person name="Yamauchi T."/>
            <person name="Akuzawa-Tokita Y."/>
            <person name="Nishimura K."/>
            <person name="Soga T."/>
            <person name="Murakami T."/>
            <person name="Mori H."/>
            <person name="Yamamoto K."/>
            <person name="Miyazaki R."/>
            <person name="Koto A."/>
            <person name="Miura M."/>
            <person name="Obata F."/>
        </authorList>
    </citation>
    <scope>NUCLEOTIDE SEQUENCE [LARGE SCALE GENOMIC DNA]</scope>
    <source>
        <strain evidence="1 2">Ai</strain>
    </source>
</reference>
<dbReference type="AlphaFoldDB" id="A0A6V8I5X2"/>
<sequence length="47" mass="5397">MGLSQLEPEHRAKLRAQVFFRGGRFEVARNGQDLTGLFLARVVLLWL</sequence>
<evidence type="ECO:0000313" key="2">
    <source>
        <dbReference type="Proteomes" id="UP000548726"/>
    </source>
</evidence>
<comment type="caution">
    <text evidence="1">The sequence shown here is derived from an EMBL/GenBank/DDBJ whole genome shotgun (WGS) entry which is preliminary data.</text>
</comment>
<keyword evidence="2" id="KW-1185">Reference proteome</keyword>
<accession>A0A6V8I5X2</accession>
<gene>
    <name evidence="1" type="ORF">DmAi_10320</name>
</gene>
<dbReference type="EMBL" id="BLJP01000002">
    <property type="protein sequence ID" value="GFE92973.1"/>
    <property type="molecule type" value="Genomic_DNA"/>
</dbReference>
<name>A0A6V8I5X2_9PROT</name>
<evidence type="ECO:0000313" key="1">
    <source>
        <dbReference type="EMBL" id="GFE92973.1"/>
    </source>
</evidence>
<proteinExistence type="predicted"/>